<dbReference type="InterPro" id="IPR032466">
    <property type="entry name" value="Metal_Hydrolase"/>
</dbReference>
<sequence>MTRAGVMPIDEARRTLRIIDAHHHFWDLEGDGHYPWLHDRYDEGFFLGDYRAIRRTFLPAQYREATAGWNILGTVHCEAERSRAEQVAEDEFLQQLHDEDPRFPLAIVAHVDFLQENLAEVLAAHSRRPLVRGIRSKPRLAGRGRDVAPGERGTLGDRAWQDGLRRLVDLGFSWDLRVPYDHLAEAADVIAGIDGLRVVVNHCGLPLDREPESLELWRAGMRALADLPGTSVKVSELGLHPNRWDAESNAAVVRDVLGIFGYERAMFASNLPVASLSAPTFDAVMEAVLRGAAGASADELAQLFAGTAGRVYRLDVTGQEDET</sequence>
<dbReference type="InterPro" id="IPR006680">
    <property type="entry name" value="Amidohydro-rel"/>
</dbReference>
<name>A0ABW2Q6I3_9MICO</name>
<dbReference type="PANTHER" id="PTHR43569:SF1">
    <property type="entry name" value="BLL3371 PROTEIN"/>
    <property type="match status" value="1"/>
</dbReference>
<gene>
    <name evidence="3" type="ORF">ACFQQL_03615</name>
</gene>
<protein>
    <submittedName>
        <fullName evidence="3">Amidohydrolase family protein</fullName>
    </submittedName>
</protein>
<dbReference type="EMBL" id="JBHTCQ010000001">
    <property type="protein sequence ID" value="MFC7404187.1"/>
    <property type="molecule type" value="Genomic_DNA"/>
</dbReference>
<evidence type="ECO:0000256" key="1">
    <source>
        <dbReference type="ARBA" id="ARBA00038310"/>
    </source>
</evidence>
<dbReference type="SUPFAM" id="SSF51556">
    <property type="entry name" value="Metallo-dependent hydrolases"/>
    <property type="match status" value="1"/>
</dbReference>
<feature type="domain" description="Amidohydrolase-related" evidence="2">
    <location>
        <begin position="19"/>
        <end position="314"/>
    </location>
</feature>
<dbReference type="Pfam" id="PF04909">
    <property type="entry name" value="Amidohydro_2"/>
    <property type="match status" value="1"/>
</dbReference>
<dbReference type="PANTHER" id="PTHR43569">
    <property type="entry name" value="AMIDOHYDROLASE"/>
    <property type="match status" value="1"/>
</dbReference>
<dbReference type="Proteomes" id="UP001596455">
    <property type="component" value="Unassembled WGS sequence"/>
</dbReference>
<evidence type="ECO:0000259" key="2">
    <source>
        <dbReference type="Pfam" id="PF04909"/>
    </source>
</evidence>
<dbReference type="RefSeq" id="WP_382391341.1">
    <property type="nucleotide sequence ID" value="NZ_JBHTCQ010000001.1"/>
</dbReference>
<comment type="caution">
    <text evidence="3">The sequence shown here is derived from an EMBL/GenBank/DDBJ whole genome shotgun (WGS) entry which is preliminary data.</text>
</comment>
<keyword evidence="4" id="KW-1185">Reference proteome</keyword>
<dbReference type="InterPro" id="IPR052350">
    <property type="entry name" value="Metallo-dep_Lactonases"/>
</dbReference>
<dbReference type="Gene3D" id="3.20.20.140">
    <property type="entry name" value="Metal-dependent hydrolases"/>
    <property type="match status" value="1"/>
</dbReference>
<comment type="similarity">
    <text evidence="1">Belongs to the metallo-dependent hydrolases superfamily.</text>
</comment>
<proteinExistence type="inferred from homology"/>
<evidence type="ECO:0000313" key="4">
    <source>
        <dbReference type="Proteomes" id="UP001596455"/>
    </source>
</evidence>
<organism evidence="3 4">
    <name type="scientific">Georgenia alba</name>
    <dbReference type="NCBI Taxonomy" id="2233858"/>
    <lineage>
        <taxon>Bacteria</taxon>
        <taxon>Bacillati</taxon>
        <taxon>Actinomycetota</taxon>
        <taxon>Actinomycetes</taxon>
        <taxon>Micrococcales</taxon>
        <taxon>Bogoriellaceae</taxon>
        <taxon>Georgenia</taxon>
    </lineage>
</organism>
<reference evidence="4" key="1">
    <citation type="journal article" date="2019" name="Int. J. Syst. Evol. Microbiol.">
        <title>The Global Catalogue of Microorganisms (GCM) 10K type strain sequencing project: providing services to taxonomists for standard genome sequencing and annotation.</title>
        <authorList>
            <consortium name="The Broad Institute Genomics Platform"/>
            <consortium name="The Broad Institute Genome Sequencing Center for Infectious Disease"/>
            <person name="Wu L."/>
            <person name="Ma J."/>
        </authorList>
    </citation>
    <scope>NUCLEOTIDE SEQUENCE [LARGE SCALE GENOMIC DNA]</scope>
    <source>
        <strain evidence="4">JCM 1490</strain>
    </source>
</reference>
<evidence type="ECO:0000313" key="3">
    <source>
        <dbReference type="EMBL" id="MFC7404187.1"/>
    </source>
</evidence>
<accession>A0ABW2Q6I3</accession>